<reference evidence="3 4" key="1">
    <citation type="submission" date="2021-01" db="EMBL/GenBank/DDBJ databases">
        <title>Whole genome shotgun sequence of Catellatospora citrea NBRC 14495.</title>
        <authorList>
            <person name="Komaki H."/>
            <person name="Tamura T."/>
        </authorList>
    </citation>
    <scope>NUCLEOTIDE SEQUENCE [LARGE SCALE GENOMIC DNA]</scope>
    <source>
        <strain evidence="3 4">NBRC 14495</strain>
    </source>
</reference>
<dbReference type="EMBL" id="BONH01000074">
    <property type="protein sequence ID" value="GIG03170.1"/>
    <property type="molecule type" value="Genomic_DNA"/>
</dbReference>
<sequence length="400" mass="44451">MVREQNSRTWYTHACEFVDMKWPRASGKHRKGIAESLATVTEALLATDRGAPSRKDIWGALYGWAFKANERAGGPPPAKHEATVRWLAENTVRLSAMADPAIMRKALDALLLKIDGTAAAASTVARKRVIFYGALAYAVELGRLPAHPLHGVKWIAPQNDDEVDRRVVANPTQAERLLAGVRQDTPELEGFFAGMYYSGLRPKKLLHVLDAHCELPDQGNPDAWGWWHLSGATVAVGEGWTDDGTAHESRQLKHRGKKSTRRVPIPPEGVAVLRRHREQFRPGRDGRMFVTRRGPGGRYFETWPGTTIPNNSYTTVWARVREKVLTPAEAASPLAGRPYDLRHACLSLWLNAGVAPTQVAEWAGNSVRVLLKVYAKCIDGQEELALRRIRAALKLHNDEP</sequence>
<evidence type="ECO:0000313" key="4">
    <source>
        <dbReference type="Proteomes" id="UP000659904"/>
    </source>
</evidence>
<accession>A0A8J3KLF6</accession>
<dbReference type="GO" id="GO:0015074">
    <property type="term" value="P:DNA integration"/>
    <property type="evidence" value="ECO:0007669"/>
    <property type="project" value="InterPro"/>
</dbReference>
<dbReference type="AlphaFoldDB" id="A0A8J3KLF6"/>
<dbReference type="InterPro" id="IPR011010">
    <property type="entry name" value="DNA_brk_join_enz"/>
</dbReference>
<comment type="caution">
    <text evidence="3">The sequence shown here is derived from an EMBL/GenBank/DDBJ whole genome shotgun (WGS) entry which is preliminary data.</text>
</comment>
<dbReference type="Proteomes" id="UP000659904">
    <property type="component" value="Unassembled WGS sequence"/>
</dbReference>
<organism evidence="3 4">
    <name type="scientific">Catellatospora citrea</name>
    <dbReference type="NCBI Taxonomy" id="53366"/>
    <lineage>
        <taxon>Bacteria</taxon>
        <taxon>Bacillati</taxon>
        <taxon>Actinomycetota</taxon>
        <taxon>Actinomycetes</taxon>
        <taxon>Micromonosporales</taxon>
        <taxon>Micromonosporaceae</taxon>
        <taxon>Catellatospora</taxon>
    </lineage>
</organism>
<evidence type="ECO:0000313" key="3">
    <source>
        <dbReference type="EMBL" id="GIG03170.1"/>
    </source>
</evidence>
<proteinExistence type="predicted"/>
<dbReference type="Gene3D" id="1.10.443.10">
    <property type="entry name" value="Intergrase catalytic core"/>
    <property type="match status" value="1"/>
</dbReference>
<gene>
    <name evidence="3" type="ORF">Cci01nite_82630</name>
</gene>
<dbReference type="SUPFAM" id="SSF56349">
    <property type="entry name" value="DNA breaking-rejoining enzymes"/>
    <property type="match status" value="1"/>
</dbReference>
<evidence type="ECO:0000256" key="1">
    <source>
        <dbReference type="ARBA" id="ARBA00023172"/>
    </source>
</evidence>
<keyword evidence="4" id="KW-1185">Reference proteome</keyword>
<evidence type="ECO:0000256" key="2">
    <source>
        <dbReference type="SAM" id="MobiDB-lite"/>
    </source>
</evidence>
<dbReference type="GO" id="GO:0006310">
    <property type="term" value="P:DNA recombination"/>
    <property type="evidence" value="ECO:0007669"/>
    <property type="project" value="UniProtKB-KW"/>
</dbReference>
<name>A0A8J3KLF6_9ACTN</name>
<keyword evidence="1" id="KW-0233">DNA recombination</keyword>
<feature type="compositionally biased region" description="Basic residues" evidence="2">
    <location>
        <begin position="252"/>
        <end position="261"/>
    </location>
</feature>
<dbReference type="GO" id="GO:0003677">
    <property type="term" value="F:DNA binding"/>
    <property type="evidence" value="ECO:0007669"/>
    <property type="project" value="InterPro"/>
</dbReference>
<feature type="region of interest" description="Disordered" evidence="2">
    <location>
        <begin position="244"/>
        <end position="263"/>
    </location>
</feature>
<protein>
    <submittedName>
        <fullName evidence="3">Site-specific integrase</fullName>
    </submittedName>
</protein>
<dbReference type="InterPro" id="IPR013762">
    <property type="entry name" value="Integrase-like_cat_sf"/>
</dbReference>